<proteinExistence type="predicted"/>
<keyword evidence="6" id="KW-0804">Transcription</keyword>
<organism evidence="11 12">
    <name type="scientific">Thanatephorus cucumeris (strain AG1-IB / isolate 7/3/14)</name>
    <name type="common">Lettuce bottom rot fungus</name>
    <name type="synonym">Rhizoctonia solani</name>
    <dbReference type="NCBI Taxonomy" id="1108050"/>
    <lineage>
        <taxon>Eukaryota</taxon>
        <taxon>Fungi</taxon>
        <taxon>Dikarya</taxon>
        <taxon>Basidiomycota</taxon>
        <taxon>Agaricomycotina</taxon>
        <taxon>Agaricomycetes</taxon>
        <taxon>Cantharellales</taxon>
        <taxon>Ceratobasidiaceae</taxon>
        <taxon>Rhizoctonia</taxon>
        <taxon>Rhizoctonia solani AG-1</taxon>
    </lineage>
</organism>
<feature type="compositionally biased region" description="Polar residues" evidence="9">
    <location>
        <begin position="160"/>
        <end position="186"/>
    </location>
</feature>
<dbReference type="AlphaFoldDB" id="A0A0B7F6B9"/>
<evidence type="ECO:0000256" key="3">
    <source>
        <dbReference type="ARBA" id="ARBA00022771"/>
    </source>
</evidence>
<evidence type="ECO:0000313" key="11">
    <source>
        <dbReference type="EMBL" id="CEL53596.1"/>
    </source>
</evidence>
<evidence type="ECO:0000313" key="12">
    <source>
        <dbReference type="Proteomes" id="UP000059188"/>
    </source>
</evidence>
<dbReference type="GO" id="GO:0005634">
    <property type="term" value="C:nucleus"/>
    <property type="evidence" value="ECO:0007669"/>
    <property type="project" value="UniProtKB-SubCell"/>
</dbReference>
<dbReference type="GO" id="GO:0008270">
    <property type="term" value="F:zinc ion binding"/>
    <property type="evidence" value="ECO:0007669"/>
    <property type="project" value="UniProtKB-KW"/>
</dbReference>
<dbReference type="Pfam" id="PF00096">
    <property type="entry name" value="zf-C2H2"/>
    <property type="match status" value="1"/>
</dbReference>
<keyword evidence="4" id="KW-0862">Zinc</keyword>
<feature type="region of interest" description="Disordered" evidence="9">
    <location>
        <begin position="160"/>
        <end position="188"/>
    </location>
</feature>
<evidence type="ECO:0000256" key="4">
    <source>
        <dbReference type="ARBA" id="ARBA00022833"/>
    </source>
</evidence>
<dbReference type="PROSITE" id="PS50157">
    <property type="entry name" value="ZINC_FINGER_C2H2_2"/>
    <property type="match status" value="1"/>
</dbReference>
<evidence type="ECO:0000259" key="10">
    <source>
        <dbReference type="PROSITE" id="PS50157"/>
    </source>
</evidence>
<name>A0A0B7F6B9_THACB</name>
<dbReference type="SMART" id="SM00355">
    <property type="entry name" value="ZnF_C2H2"/>
    <property type="match status" value="2"/>
</dbReference>
<evidence type="ECO:0000256" key="2">
    <source>
        <dbReference type="ARBA" id="ARBA00022723"/>
    </source>
</evidence>
<dbReference type="GO" id="GO:0006357">
    <property type="term" value="P:regulation of transcription by RNA polymerase II"/>
    <property type="evidence" value="ECO:0007669"/>
    <property type="project" value="TreeGrafter"/>
</dbReference>
<dbReference type="InterPro" id="IPR036236">
    <property type="entry name" value="Znf_C2H2_sf"/>
</dbReference>
<gene>
    <name evidence="11" type="ORF">RSOLAG1IB_06451</name>
</gene>
<dbReference type="PANTHER" id="PTHR46179:SF13">
    <property type="entry name" value="C2H2-TYPE DOMAIN-CONTAINING PROTEIN"/>
    <property type="match status" value="1"/>
</dbReference>
<keyword evidence="5" id="KW-0805">Transcription regulation</keyword>
<dbReference type="EMBL" id="LN679112">
    <property type="protein sequence ID" value="CEL53596.1"/>
    <property type="molecule type" value="Genomic_DNA"/>
</dbReference>
<comment type="subcellular location">
    <subcellularLocation>
        <location evidence="1">Nucleus</location>
    </subcellularLocation>
</comment>
<dbReference type="InterPro" id="IPR051061">
    <property type="entry name" value="Zinc_finger_trans_reg"/>
</dbReference>
<evidence type="ECO:0000256" key="8">
    <source>
        <dbReference type="PROSITE-ProRule" id="PRU00042"/>
    </source>
</evidence>
<dbReference type="OrthoDB" id="6077919at2759"/>
<dbReference type="Gene3D" id="3.30.160.60">
    <property type="entry name" value="Classic Zinc Finger"/>
    <property type="match status" value="1"/>
</dbReference>
<dbReference type="STRING" id="1108050.A0A0B7F6B9"/>
<accession>A0A0B7F6B9</accession>
<evidence type="ECO:0000256" key="5">
    <source>
        <dbReference type="ARBA" id="ARBA00023015"/>
    </source>
</evidence>
<dbReference type="Proteomes" id="UP000059188">
    <property type="component" value="Unassembled WGS sequence"/>
</dbReference>
<evidence type="ECO:0000256" key="7">
    <source>
        <dbReference type="ARBA" id="ARBA00023242"/>
    </source>
</evidence>
<feature type="compositionally biased region" description="Polar residues" evidence="9">
    <location>
        <begin position="265"/>
        <end position="279"/>
    </location>
</feature>
<evidence type="ECO:0000256" key="1">
    <source>
        <dbReference type="ARBA" id="ARBA00004123"/>
    </source>
</evidence>
<dbReference type="SUPFAM" id="SSF57667">
    <property type="entry name" value="beta-beta-alpha zinc fingers"/>
    <property type="match status" value="1"/>
</dbReference>
<feature type="region of interest" description="Disordered" evidence="9">
    <location>
        <begin position="247"/>
        <end position="279"/>
    </location>
</feature>
<dbReference type="PANTHER" id="PTHR46179">
    <property type="entry name" value="ZINC FINGER PROTEIN"/>
    <property type="match status" value="1"/>
</dbReference>
<keyword evidence="12" id="KW-1185">Reference proteome</keyword>
<keyword evidence="7" id="KW-0539">Nucleus</keyword>
<keyword evidence="3 8" id="KW-0863">Zinc-finger</keyword>
<feature type="domain" description="C2H2-type" evidence="10">
    <location>
        <begin position="328"/>
        <end position="355"/>
    </location>
</feature>
<sequence>MGGNGTYYFKTPKGMYYFDEHRNLYSDNGGFVGDCSSTFYAIKLDLRFPHFCVGEVRYWFNNEGLLSVDTYGIPYYIDTWQNEHHGAPSLWESFLSPESSMDDMEPNLINSSQSVAGLDGRPLGTGEYNTSQVTNSECGSSLTPSLDKLEDYIVDSYSTNDPSQDLLSRATNHPFHSTHTGQTDQLPLSHKTSAHEGCIVPRQLESSSILDHGLESAIASILASDEGSITGDEKTDACALNSNPESLQQTLRGQSHIQWSPEDPFTQSPSAPPTNNSYQTAGELSLFLASEPPLASMPAASALYDNAEAPKSPKKTRVVKKCKGEEHRRCMYCGKVFRRPSSLVEHIYTHTLEKPERCPFLGYKSAFATKPNLRRHFLVHKVGLMKDYKPGTNATLDVIPESNESGQVNVIRSRKGHCTFVAPYTHRARSITWNSRIH</sequence>
<keyword evidence="2" id="KW-0479">Metal-binding</keyword>
<feature type="compositionally biased region" description="Polar residues" evidence="9">
    <location>
        <begin position="247"/>
        <end position="258"/>
    </location>
</feature>
<evidence type="ECO:0000256" key="9">
    <source>
        <dbReference type="SAM" id="MobiDB-lite"/>
    </source>
</evidence>
<dbReference type="InterPro" id="IPR013087">
    <property type="entry name" value="Znf_C2H2_type"/>
</dbReference>
<protein>
    <recommendedName>
        <fullName evidence="10">C2H2-type domain-containing protein</fullName>
    </recommendedName>
</protein>
<evidence type="ECO:0000256" key="6">
    <source>
        <dbReference type="ARBA" id="ARBA00023163"/>
    </source>
</evidence>
<dbReference type="PROSITE" id="PS00028">
    <property type="entry name" value="ZINC_FINGER_C2H2_1"/>
    <property type="match status" value="1"/>
</dbReference>
<reference evidence="11 12" key="1">
    <citation type="submission" date="2014-11" db="EMBL/GenBank/DDBJ databases">
        <authorList>
            <person name="Wibberg Daniel"/>
        </authorList>
    </citation>
    <scope>NUCLEOTIDE SEQUENCE [LARGE SCALE GENOMIC DNA]</scope>
    <source>
        <strain evidence="11">Rhizoctonia solani AG1-IB 7/3/14</strain>
    </source>
</reference>